<feature type="domain" description="2Fe-2S ferredoxin-type" evidence="7">
    <location>
        <begin position="16"/>
        <end position="106"/>
    </location>
</feature>
<dbReference type="Gene3D" id="1.10.150.120">
    <property type="entry name" value="[2Fe-2S]-binding domain"/>
    <property type="match status" value="1"/>
</dbReference>
<reference evidence="8 9" key="1">
    <citation type="submission" date="2024-04" db="EMBL/GenBank/DDBJ databases">
        <title>Tritrichomonas musculus Genome.</title>
        <authorList>
            <person name="Alves-Ferreira E."/>
            <person name="Grigg M."/>
            <person name="Lorenzi H."/>
            <person name="Galac M."/>
        </authorList>
    </citation>
    <scope>NUCLEOTIDE SEQUENCE [LARGE SCALE GENOMIC DNA]</scope>
    <source>
        <strain evidence="8 9">EAF2021</strain>
    </source>
</reference>
<protein>
    <recommendedName>
        <fullName evidence="7">2Fe-2S ferredoxin-type domain-containing protein</fullName>
    </recommendedName>
</protein>
<dbReference type="SUPFAM" id="SSF47741">
    <property type="entry name" value="CO dehydrogenase ISP C-domain like"/>
    <property type="match status" value="1"/>
</dbReference>
<accession>A0ABR2K9T3</accession>
<comment type="caution">
    <text evidence="8">The sequence shown here is derived from an EMBL/GenBank/DDBJ whole genome shotgun (WGS) entry which is preliminary data.</text>
</comment>
<dbReference type="Gene3D" id="3.10.20.30">
    <property type="match status" value="1"/>
</dbReference>
<dbReference type="InterPro" id="IPR002888">
    <property type="entry name" value="2Fe-2S-bd"/>
</dbReference>
<keyword evidence="2" id="KW-0001">2Fe-2S</keyword>
<dbReference type="Proteomes" id="UP001470230">
    <property type="component" value="Unassembled WGS sequence"/>
</dbReference>
<keyword evidence="4" id="KW-0560">Oxidoreductase</keyword>
<evidence type="ECO:0000313" key="8">
    <source>
        <dbReference type="EMBL" id="KAK8887623.1"/>
    </source>
</evidence>
<dbReference type="PANTHER" id="PTHR11908:SF132">
    <property type="entry name" value="ALDEHYDE OXIDASE 1-RELATED"/>
    <property type="match status" value="1"/>
</dbReference>
<dbReference type="InterPro" id="IPR012675">
    <property type="entry name" value="Beta-grasp_dom_sf"/>
</dbReference>
<dbReference type="Pfam" id="PF01799">
    <property type="entry name" value="Fer2_2"/>
    <property type="match status" value="1"/>
</dbReference>
<keyword evidence="6" id="KW-0411">Iron-sulfur</keyword>
<dbReference type="EMBL" id="JAPFFF010000006">
    <property type="protein sequence ID" value="KAK8887623.1"/>
    <property type="molecule type" value="Genomic_DNA"/>
</dbReference>
<keyword evidence="1" id="KW-0500">Molybdenum</keyword>
<dbReference type="PANTHER" id="PTHR11908">
    <property type="entry name" value="XANTHINE DEHYDROGENASE"/>
    <property type="match status" value="1"/>
</dbReference>
<evidence type="ECO:0000256" key="3">
    <source>
        <dbReference type="ARBA" id="ARBA00022723"/>
    </source>
</evidence>
<keyword evidence="9" id="KW-1185">Reference proteome</keyword>
<evidence type="ECO:0000256" key="6">
    <source>
        <dbReference type="ARBA" id="ARBA00023014"/>
    </source>
</evidence>
<dbReference type="PROSITE" id="PS51085">
    <property type="entry name" value="2FE2S_FER_2"/>
    <property type="match status" value="1"/>
</dbReference>
<dbReference type="InterPro" id="IPR036010">
    <property type="entry name" value="2Fe-2S_ferredoxin-like_sf"/>
</dbReference>
<dbReference type="SUPFAM" id="SSF54292">
    <property type="entry name" value="2Fe-2S ferredoxin-like"/>
    <property type="match status" value="1"/>
</dbReference>
<sequence>MLNSKHIRFHLSTLSHTVCFLFNGKIIELEKEKFDPTDSLVSFLRSEEINMKGTKRGCEEGGCGGCTVVISSYDPVFGCVKHHAINSCLMPIGNLHNTSISTIERLTANSTSKKEDEKLNPIQEAIRKHHATQCGFCSPGFIMRTLAMLLENPTPTNEDLMLHLDGNICHCTGYRSILEALREFTVDSDQND</sequence>
<gene>
    <name evidence="8" type="ORF">M9Y10_038675</name>
</gene>
<organism evidence="8 9">
    <name type="scientific">Tritrichomonas musculus</name>
    <dbReference type="NCBI Taxonomy" id="1915356"/>
    <lineage>
        <taxon>Eukaryota</taxon>
        <taxon>Metamonada</taxon>
        <taxon>Parabasalia</taxon>
        <taxon>Tritrichomonadida</taxon>
        <taxon>Tritrichomonadidae</taxon>
        <taxon>Tritrichomonas</taxon>
    </lineage>
</organism>
<dbReference type="InterPro" id="IPR016208">
    <property type="entry name" value="Ald_Oxase/xanthine_DH-like"/>
</dbReference>
<evidence type="ECO:0000256" key="4">
    <source>
        <dbReference type="ARBA" id="ARBA00023002"/>
    </source>
</evidence>
<name>A0ABR2K9T3_9EUKA</name>
<dbReference type="InterPro" id="IPR006058">
    <property type="entry name" value="2Fe2S_fd_BS"/>
</dbReference>
<evidence type="ECO:0000259" key="7">
    <source>
        <dbReference type="PROSITE" id="PS51085"/>
    </source>
</evidence>
<keyword evidence="3" id="KW-0479">Metal-binding</keyword>
<evidence type="ECO:0000256" key="1">
    <source>
        <dbReference type="ARBA" id="ARBA00022505"/>
    </source>
</evidence>
<evidence type="ECO:0000313" key="9">
    <source>
        <dbReference type="Proteomes" id="UP001470230"/>
    </source>
</evidence>
<evidence type="ECO:0000256" key="2">
    <source>
        <dbReference type="ARBA" id="ARBA00022714"/>
    </source>
</evidence>
<proteinExistence type="predicted"/>
<dbReference type="InterPro" id="IPR036884">
    <property type="entry name" value="2Fe-2S-bd_dom_sf"/>
</dbReference>
<evidence type="ECO:0000256" key="5">
    <source>
        <dbReference type="ARBA" id="ARBA00023004"/>
    </source>
</evidence>
<keyword evidence="5" id="KW-0408">Iron</keyword>
<dbReference type="PROSITE" id="PS00197">
    <property type="entry name" value="2FE2S_FER_1"/>
    <property type="match status" value="1"/>
</dbReference>
<dbReference type="InterPro" id="IPR001041">
    <property type="entry name" value="2Fe-2S_ferredoxin-type"/>
</dbReference>